<keyword evidence="3 6" id="KW-0812">Transmembrane</keyword>
<protein>
    <recommendedName>
        <fullName evidence="7">Polysaccharide chain length determinant N-terminal domain-containing protein</fullName>
    </recommendedName>
</protein>
<evidence type="ECO:0000259" key="7">
    <source>
        <dbReference type="Pfam" id="PF02706"/>
    </source>
</evidence>
<evidence type="ECO:0000256" key="2">
    <source>
        <dbReference type="ARBA" id="ARBA00022475"/>
    </source>
</evidence>
<dbReference type="PANTHER" id="PTHR32309">
    <property type="entry name" value="TYROSINE-PROTEIN KINASE"/>
    <property type="match status" value="1"/>
</dbReference>
<keyword evidence="2" id="KW-1003">Cell membrane</keyword>
<keyword evidence="5 6" id="KW-0472">Membrane</keyword>
<dbReference type="InterPro" id="IPR003856">
    <property type="entry name" value="LPS_length_determ_N"/>
</dbReference>
<comment type="caution">
    <text evidence="8">The sequence shown here is derived from an EMBL/GenBank/DDBJ whole genome shotgun (WGS) entry which is preliminary data.</text>
</comment>
<evidence type="ECO:0000256" key="4">
    <source>
        <dbReference type="ARBA" id="ARBA00022989"/>
    </source>
</evidence>
<keyword evidence="4 6" id="KW-1133">Transmembrane helix</keyword>
<sequence>MEGKNLNEEIDLRELLLKLWKYKVFILIFTVFALIASALAANMIKPKYKSQASVVPNLMEFKKIEISRLKDILKEYSNNTIINLNVEVNTNMILPYFNIEDVAISALKSSGLYNSSKYRSPLEQIEKEFKIKADVDKKDGSIKIEVIHSSPEVAAKFNLALIKEVNSRINQLYSPGKDINYLIITSMPETPYEPYFPKKFKIVFLSTFSAFLLSIFIALFYDWIRTEK</sequence>
<dbReference type="Pfam" id="PF02706">
    <property type="entry name" value="Wzz"/>
    <property type="match status" value="1"/>
</dbReference>
<proteinExistence type="predicted"/>
<dbReference type="GO" id="GO:0005886">
    <property type="term" value="C:plasma membrane"/>
    <property type="evidence" value="ECO:0007669"/>
    <property type="project" value="UniProtKB-SubCell"/>
</dbReference>
<feature type="transmembrane region" description="Helical" evidence="6">
    <location>
        <begin position="202"/>
        <end position="224"/>
    </location>
</feature>
<name>A0A7C2YW18_9AQUI</name>
<feature type="domain" description="Polysaccharide chain length determinant N-terminal" evidence="7">
    <location>
        <begin position="8"/>
        <end position="59"/>
    </location>
</feature>
<evidence type="ECO:0000256" key="5">
    <source>
        <dbReference type="ARBA" id="ARBA00023136"/>
    </source>
</evidence>
<dbReference type="GO" id="GO:0004713">
    <property type="term" value="F:protein tyrosine kinase activity"/>
    <property type="evidence" value="ECO:0007669"/>
    <property type="project" value="TreeGrafter"/>
</dbReference>
<feature type="transmembrane region" description="Helical" evidence="6">
    <location>
        <begin position="20"/>
        <end position="41"/>
    </location>
</feature>
<accession>A0A7C2YW18</accession>
<evidence type="ECO:0000256" key="6">
    <source>
        <dbReference type="SAM" id="Phobius"/>
    </source>
</evidence>
<organism evidence="8">
    <name type="scientific">Hydrogenobacter sp</name>
    <dbReference type="NCBI Taxonomy" id="2152829"/>
    <lineage>
        <taxon>Bacteria</taxon>
        <taxon>Pseudomonadati</taxon>
        <taxon>Aquificota</taxon>
        <taxon>Aquificia</taxon>
        <taxon>Aquificales</taxon>
        <taxon>Aquificaceae</taxon>
        <taxon>Hydrogenobacter</taxon>
    </lineage>
</organism>
<reference evidence="8" key="1">
    <citation type="journal article" date="2020" name="mSystems">
        <title>Genome- and Community-Level Interaction Insights into Carbon Utilization and Element Cycling Functions of Hydrothermarchaeota in Hydrothermal Sediment.</title>
        <authorList>
            <person name="Zhou Z."/>
            <person name="Liu Y."/>
            <person name="Xu W."/>
            <person name="Pan J."/>
            <person name="Luo Z.H."/>
            <person name="Li M."/>
        </authorList>
    </citation>
    <scope>NUCLEOTIDE SEQUENCE [LARGE SCALE GENOMIC DNA]</scope>
    <source>
        <strain evidence="8">SpSt-132</strain>
    </source>
</reference>
<evidence type="ECO:0000313" key="8">
    <source>
        <dbReference type="EMBL" id="HEW45951.1"/>
    </source>
</evidence>
<evidence type="ECO:0000256" key="1">
    <source>
        <dbReference type="ARBA" id="ARBA00004651"/>
    </source>
</evidence>
<gene>
    <name evidence="8" type="ORF">ENO47_04675</name>
</gene>
<dbReference type="EMBL" id="DSFP01000038">
    <property type="protein sequence ID" value="HEW45951.1"/>
    <property type="molecule type" value="Genomic_DNA"/>
</dbReference>
<dbReference type="PANTHER" id="PTHR32309:SF13">
    <property type="entry name" value="FERRIC ENTEROBACTIN TRANSPORT PROTEIN FEPE"/>
    <property type="match status" value="1"/>
</dbReference>
<evidence type="ECO:0000256" key="3">
    <source>
        <dbReference type="ARBA" id="ARBA00022692"/>
    </source>
</evidence>
<dbReference type="AlphaFoldDB" id="A0A7C2YW18"/>
<comment type="subcellular location">
    <subcellularLocation>
        <location evidence="1">Cell membrane</location>
        <topology evidence="1">Multi-pass membrane protein</topology>
    </subcellularLocation>
</comment>
<dbReference type="InterPro" id="IPR050445">
    <property type="entry name" value="Bact_polysacc_biosynth/exp"/>
</dbReference>